<evidence type="ECO:0000313" key="1">
    <source>
        <dbReference type="EMBL" id="NHZ34307.1"/>
    </source>
</evidence>
<accession>A0ABX0LQ25</accession>
<protein>
    <submittedName>
        <fullName evidence="1">Uncharacterized protein</fullName>
    </submittedName>
</protein>
<sequence>MVTNEKKRQIFFKLRFENYRASLRLEGLVPPPVGASLRFESLVSSPVNAGHPVVEPGAATVKKQHGR</sequence>
<evidence type="ECO:0000313" key="2">
    <source>
        <dbReference type="Proteomes" id="UP000785613"/>
    </source>
</evidence>
<comment type="caution">
    <text evidence="1">The sequence shown here is derived from an EMBL/GenBank/DDBJ whole genome shotgun (WGS) entry which is preliminary data.</text>
</comment>
<dbReference type="Pfam" id="PF10832">
    <property type="entry name" value="YhfG"/>
    <property type="match status" value="1"/>
</dbReference>
<proteinExistence type="predicted"/>
<dbReference type="EMBL" id="VUYU01000006">
    <property type="protein sequence ID" value="NHZ34307.1"/>
    <property type="molecule type" value="Genomic_DNA"/>
</dbReference>
<organism evidence="1 2">
    <name type="scientific">Massilia rubra</name>
    <dbReference type="NCBI Taxonomy" id="2607910"/>
    <lineage>
        <taxon>Bacteria</taxon>
        <taxon>Pseudomonadati</taxon>
        <taxon>Pseudomonadota</taxon>
        <taxon>Betaproteobacteria</taxon>
        <taxon>Burkholderiales</taxon>
        <taxon>Oxalobacteraceae</taxon>
        <taxon>Telluria group</taxon>
        <taxon>Massilia</taxon>
    </lineage>
</organism>
<dbReference type="InterPro" id="IPR022541">
    <property type="entry name" value="YhfG"/>
</dbReference>
<name>A0ABX0LQ25_9BURK</name>
<keyword evidence="2" id="KW-1185">Reference proteome</keyword>
<dbReference type="RefSeq" id="WP_167224660.1">
    <property type="nucleotide sequence ID" value="NZ_VUYU01000006.1"/>
</dbReference>
<gene>
    <name evidence="1" type="ORF">F0185_12010</name>
</gene>
<reference evidence="1 2" key="1">
    <citation type="submission" date="2019-09" db="EMBL/GenBank/DDBJ databases">
        <title>Taxonomy of Antarctic Massilia spp.: description of Massilia rubra sp. nov., Massilia aquatica sp. nov., Massilia mucilaginosa sp. nov., Massilia frigida sp. nov. isolated from streams, lakes and regoliths.</title>
        <authorList>
            <person name="Holochova P."/>
            <person name="Sedlacek I."/>
            <person name="Kralova S."/>
            <person name="Maslanova I."/>
            <person name="Busse H.-J."/>
            <person name="Stankova E."/>
            <person name="Vrbovska V."/>
            <person name="Kovarovic V."/>
            <person name="Bartak M."/>
            <person name="Svec P."/>
            <person name="Pantucek R."/>
        </authorList>
    </citation>
    <scope>NUCLEOTIDE SEQUENCE [LARGE SCALE GENOMIC DNA]</scope>
    <source>
        <strain evidence="1 2">CCM 8692</strain>
    </source>
</reference>
<dbReference type="Proteomes" id="UP000785613">
    <property type="component" value="Unassembled WGS sequence"/>
</dbReference>